<dbReference type="RefSeq" id="WP_248943851.1">
    <property type="nucleotide sequence ID" value="NZ_JAGQDC010000001.1"/>
</dbReference>
<dbReference type="PANTHER" id="PTHR30408">
    <property type="entry name" value="TYPE-1 RESTRICTION ENZYME ECOKI SPECIFICITY PROTEIN"/>
    <property type="match status" value="1"/>
</dbReference>
<dbReference type="Gene3D" id="1.10.287.1120">
    <property type="entry name" value="Bipartite methylase S protein"/>
    <property type="match status" value="1"/>
</dbReference>
<organism evidence="5 6">
    <name type="scientific">Serratia silvae</name>
    <dbReference type="NCBI Taxonomy" id="2824122"/>
    <lineage>
        <taxon>Bacteria</taxon>
        <taxon>Pseudomonadati</taxon>
        <taxon>Pseudomonadota</taxon>
        <taxon>Gammaproteobacteria</taxon>
        <taxon>Enterobacterales</taxon>
        <taxon>Yersiniaceae</taxon>
        <taxon>Serratia</taxon>
    </lineage>
</organism>
<accession>A0ABT0K629</accession>
<evidence type="ECO:0000259" key="4">
    <source>
        <dbReference type="Pfam" id="PF01420"/>
    </source>
</evidence>
<dbReference type="GO" id="GO:0004519">
    <property type="term" value="F:endonuclease activity"/>
    <property type="evidence" value="ECO:0007669"/>
    <property type="project" value="UniProtKB-KW"/>
</dbReference>
<evidence type="ECO:0000256" key="1">
    <source>
        <dbReference type="ARBA" id="ARBA00010923"/>
    </source>
</evidence>
<dbReference type="InterPro" id="IPR052021">
    <property type="entry name" value="Type-I_RS_S_subunit"/>
</dbReference>
<keyword evidence="2" id="KW-0680">Restriction system</keyword>
<evidence type="ECO:0000313" key="5">
    <source>
        <dbReference type="EMBL" id="MCL1027489.1"/>
    </source>
</evidence>
<evidence type="ECO:0000256" key="3">
    <source>
        <dbReference type="ARBA" id="ARBA00023125"/>
    </source>
</evidence>
<keyword evidence="6" id="KW-1185">Reference proteome</keyword>
<feature type="domain" description="Type I restriction modification DNA specificity" evidence="4">
    <location>
        <begin position="259"/>
        <end position="415"/>
    </location>
</feature>
<dbReference type="EMBL" id="JAGQDC010000001">
    <property type="protein sequence ID" value="MCL1027489.1"/>
    <property type="molecule type" value="Genomic_DNA"/>
</dbReference>
<dbReference type="Pfam" id="PF01420">
    <property type="entry name" value="Methylase_S"/>
    <property type="match status" value="1"/>
</dbReference>
<dbReference type="EC" id="3.1.21.-" evidence="5"/>
<evidence type="ECO:0000256" key="2">
    <source>
        <dbReference type="ARBA" id="ARBA00022747"/>
    </source>
</evidence>
<evidence type="ECO:0000313" key="6">
    <source>
        <dbReference type="Proteomes" id="UP001165275"/>
    </source>
</evidence>
<dbReference type="SUPFAM" id="SSF116734">
    <property type="entry name" value="DNA methylase specificity domain"/>
    <property type="match status" value="2"/>
</dbReference>
<dbReference type="PANTHER" id="PTHR30408:SF12">
    <property type="entry name" value="TYPE I RESTRICTION ENZYME MJAVIII SPECIFICITY SUBUNIT"/>
    <property type="match status" value="1"/>
</dbReference>
<reference evidence="5" key="1">
    <citation type="submission" date="2021-04" db="EMBL/GenBank/DDBJ databases">
        <title>Genome sequence of Serratia sp. arafor3.</title>
        <authorList>
            <person name="Besaury L."/>
        </authorList>
    </citation>
    <scope>NUCLEOTIDE SEQUENCE</scope>
    <source>
        <strain evidence="5">Arafor3</strain>
    </source>
</reference>
<keyword evidence="3" id="KW-0238">DNA-binding</keyword>
<dbReference type="InterPro" id="IPR044946">
    <property type="entry name" value="Restrct_endonuc_typeI_TRD_sf"/>
</dbReference>
<dbReference type="InterPro" id="IPR000055">
    <property type="entry name" value="Restrct_endonuc_typeI_TRD"/>
</dbReference>
<keyword evidence="5" id="KW-0540">Nuclease</keyword>
<dbReference type="Gene3D" id="3.90.220.20">
    <property type="entry name" value="DNA methylase specificity domains"/>
    <property type="match status" value="2"/>
</dbReference>
<comment type="caution">
    <text evidence="5">The sequence shown here is derived from an EMBL/GenBank/DDBJ whole genome shotgun (WGS) entry which is preliminary data.</text>
</comment>
<name>A0ABT0K629_9GAMM</name>
<dbReference type="GO" id="GO:0016787">
    <property type="term" value="F:hydrolase activity"/>
    <property type="evidence" value="ECO:0007669"/>
    <property type="project" value="UniProtKB-KW"/>
</dbReference>
<dbReference type="Proteomes" id="UP001165275">
    <property type="component" value="Unassembled WGS sequence"/>
</dbReference>
<sequence>MSKYQSYPEYKDSGVEWLGMIPKAWVTIAISRLFTRVKRTGYSEKELLSVYRDYGVVPKNSRDDNNNKPSDDLSPYQLVQPNDLVLNKMKAWQGSIAVSEYEGIVSPAYFVYEPSANLFELAYPKYIHYLVRNIIYITQYLSRSKGIRVNQWDLDPDEFRNIELLLPSKKEQLNIFAFLDYETAKIDDLIEKQQQLIELLKEKRHAVISHAVTKGLSSDVPMKDSGIEWLGEVPDYWDVCLFKYKCKEVTDGAHISPETDGGEHYFVSIKDIKNGMIEFENALLTSEKSYDYLVKAGCMPLEGDILFSKDGTIGQTAITPSSIEFVVASSLIIIRPDRMMVTPEFLDFLLQSSLVKEQVESFVKGAALRRLSIINLLKVFGVFPPLKEQYIISDYINKQLTKFNELVNQAILQVKLLQERRTALISAAVTGKIDVRNWMAPTHDVVTHQEPQEATA</sequence>
<proteinExistence type="inferred from homology"/>
<comment type="similarity">
    <text evidence="1">Belongs to the type-I restriction system S methylase family.</text>
</comment>
<keyword evidence="5" id="KW-0255">Endonuclease</keyword>
<gene>
    <name evidence="5" type="ORF">KAJ71_00300</name>
</gene>
<protein>
    <submittedName>
        <fullName evidence="5">Restriction endonuclease subunit S</fullName>
        <ecNumber evidence="5">3.1.21.-</ecNumber>
    </submittedName>
</protein>
<keyword evidence="5" id="KW-0378">Hydrolase</keyword>